<accession>A0A1J1HIN4</accession>
<evidence type="ECO:0000313" key="2">
    <source>
        <dbReference type="EMBL" id="CRK87260.1"/>
    </source>
</evidence>
<dbReference type="Proteomes" id="UP000183832">
    <property type="component" value="Unassembled WGS sequence"/>
</dbReference>
<keyword evidence="1" id="KW-0812">Transmembrane</keyword>
<keyword evidence="1" id="KW-1133">Transmembrane helix</keyword>
<keyword evidence="3" id="KW-1185">Reference proteome</keyword>
<proteinExistence type="predicted"/>
<gene>
    <name evidence="2" type="ORF">CLUMA_CG001062</name>
</gene>
<dbReference type="EMBL" id="CVRI01000004">
    <property type="protein sequence ID" value="CRK87260.1"/>
    <property type="molecule type" value="Genomic_DNA"/>
</dbReference>
<keyword evidence="1" id="KW-0472">Membrane</keyword>
<organism evidence="2 3">
    <name type="scientific">Clunio marinus</name>
    <dbReference type="NCBI Taxonomy" id="568069"/>
    <lineage>
        <taxon>Eukaryota</taxon>
        <taxon>Metazoa</taxon>
        <taxon>Ecdysozoa</taxon>
        <taxon>Arthropoda</taxon>
        <taxon>Hexapoda</taxon>
        <taxon>Insecta</taxon>
        <taxon>Pterygota</taxon>
        <taxon>Neoptera</taxon>
        <taxon>Endopterygota</taxon>
        <taxon>Diptera</taxon>
        <taxon>Nematocera</taxon>
        <taxon>Chironomoidea</taxon>
        <taxon>Chironomidae</taxon>
        <taxon>Clunio</taxon>
    </lineage>
</organism>
<evidence type="ECO:0000313" key="3">
    <source>
        <dbReference type="Proteomes" id="UP000183832"/>
    </source>
</evidence>
<name>A0A1J1HIN4_9DIPT</name>
<dbReference type="AlphaFoldDB" id="A0A1J1HIN4"/>
<reference evidence="2 3" key="1">
    <citation type="submission" date="2015-04" db="EMBL/GenBank/DDBJ databases">
        <authorList>
            <person name="Syromyatnikov M.Y."/>
            <person name="Popov V.N."/>
        </authorList>
    </citation>
    <scope>NUCLEOTIDE SEQUENCE [LARGE SCALE GENOMIC DNA]</scope>
</reference>
<feature type="transmembrane region" description="Helical" evidence="1">
    <location>
        <begin position="19"/>
        <end position="41"/>
    </location>
</feature>
<evidence type="ECO:0000256" key="1">
    <source>
        <dbReference type="SAM" id="Phobius"/>
    </source>
</evidence>
<sequence>MNISITCDELMVGRMLNDFPFVVVVVVATAEPLISACNSFTRRMNQQQCGKDVKCVCVFHHPFSLLEA</sequence>
<protein>
    <submittedName>
        <fullName evidence="2">CLUMA_CG001062, isoform A</fullName>
    </submittedName>
</protein>